<reference evidence="1" key="1">
    <citation type="journal article" date="2022" name="Int. J. Mol. Sci.">
        <title>Draft Genome of Tanacetum Coccineum: Genomic Comparison of Closely Related Tanacetum-Family Plants.</title>
        <authorList>
            <person name="Yamashiro T."/>
            <person name="Shiraishi A."/>
            <person name="Nakayama K."/>
            <person name="Satake H."/>
        </authorList>
    </citation>
    <scope>NUCLEOTIDE SEQUENCE</scope>
</reference>
<evidence type="ECO:0000313" key="2">
    <source>
        <dbReference type="Proteomes" id="UP001151760"/>
    </source>
</evidence>
<accession>A0ABQ5DU08</accession>
<evidence type="ECO:0000313" key="1">
    <source>
        <dbReference type="EMBL" id="GJT41728.1"/>
    </source>
</evidence>
<reference evidence="1" key="2">
    <citation type="submission" date="2022-01" db="EMBL/GenBank/DDBJ databases">
        <authorList>
            <person name="Yamashiro T."/>
            <person name="Shiraishi A."/>
            <person name="Satake H."/>
            <person name="Nakayama K."/>
        </authorList>
    </citation>
    <scope>NUCLEOTIDE SEQUENCE</scope>
</reference>
<dbReference type="EMBL" id="BQNB010015585">
    <property type="protein sequence ID" value="GJT41728.1"/>
    <property type="molecule type" value="Genomic_DNA"/>
</dbReference>
<sequence>MEEGTDSRLVESMKEELTGVETKAEALVETPRSRHIGRMDHETYKYLPVKSMYNAILKKKLVKKDDIEGYFVIPYSIGGIKCVNALIDQGSDVNVMPMSFYNRLTDKEPVGTALDSP</sequence>
<protein>
    <submittedName>
        <fullName evidence="1">Uncharacterized protein</fullName>
    </submittedName>
</protein>
<keyword evidence="2" id="KW-1185">Reference proteome</keyword>
<gene>
    <name evidence="1" type="ORF">Tco_0941593</name>
</gene>
<proteinExistence type="predicted"/>
<organism evidence="1 2">
    <name type="scientific">Tanacetum coccineum</name>
    <dbReference type="NCBI Taxonomy" id="301880"/>
    <lineage>
        <taxon>Eukaryota</taxon>
        <taxon>Viridiplantae</taxon>
        <taxon>Streptophyta</taxon>
        <taxon>Embryophyta</taxon>
        <taxon>Tracheophyta</taxon>
        <taxon>Spermatophyta</taxon>
        <taxon>Magnoliopsida</taxon>
        <taxon>eudicotyledons</taxon>
        <taxon>Gunneridae</taxon>
        <taxon>Pentapetalae</taxon>
        <taxon>asterids</taxon>
        <taxon>campanulids</taxon>
        <taxon>Asterales</taxon>
        <taxon>Asteraceae</taxon>
        <taxon>Asteroideae</taxon>
        <taxon>Anthemideae</taxon>
        <taxon>Anthemidinae</taxon>
        <taxon>Tanacetum</taxon>
    </lineage>
</organism>
<dbReference type="Proteomes" id="UP001151760">
    <property type="component" value="Unassembled WGS sequence"/>
</dbReference>
<name>A0ABQ5DU08_9ASTR</name>
<comment type="caution">
    <text evidence="1">The sequence shown here is derived from an EMBL/GenBank/DDBJ whole genome shotgun (WGS) entry which is preliminary data.</text>
</comment>